<keyword evidence="1" id="KW-0472">Membrane</keyword>
<dbReference type="InterPro" id="IPR050697">
    <property type="entry name" value="Adenylyl/Guanylyl_Cyclase_3/4"/>
</dbReference>
<dbReference type="Gene3D" id="3.30.70.1230">
    <property type="entry name" value="Nucleotide cyclase"/>
    <property type="match status" value="1"/>
</dbReference>
<dbReference type="PROSITE" id="PS50125">
    <property type="entry name" value="GUANYLATE_CYCLASE_2"/>
    <property type="match status" value="1"/>
</dbReference>
<dbReference type="GO" id="GO:0035556">
    <property type="term" value="P:intracellular signal transduction"/>
    <property type="evidence" value="ECO:0007669"/>
    <property type="project" value="InterPro"/>
</dbReference>
<feature type="transmembrane region" description="Helical" evidence="1">
    <location>
        <begin position="109"/>
        <end position="129"/>
    </location>
</feature>
<dbReference type="PANTHER" id="PTHR43081:SF1">
    <property type="entry name" value="ADENYLATE CYCLASE, TERMINAL-DIFFERENTIATION SPECIFIC"/>
    <property type="match status" value="1"/>
</dbReference>
<dbReference type="Pfam" id="PF00211">
    <property type="entry name" value="Guanylate_cyc"/>
    <property type="match status" value="1"/>
</dbReference>
<accession>A0A3S2Z7U7</accession>
<comment type="caution">
    <text evidence="3">The sequence shown here is derived from an EMBL/GenBank/DDBJ whole genome shotgun (WGS) entry which is preliminary data.</text>
</comment>
<dbReference type="GO" id="GO:0009190">
    <property type="term" value="P:cyclic nucleotide biosynthetic process"/>
    <property type="evidence" value="ECO:0007669"/>
    <property type="project" value="InterPro"/>
</dbReference>
<sequence length="332" mass="36900">MNRIVSFGVFGAIVGILYTQIVYGVDVTGAVRGAYVGTVIASLAAVFEVFGAKGRWKRFFLTVPFALALVLRTAIYTSIILGALISQHLVAPNEDGPFLAFLLETRTDVVFSLIAAFVFNFVYAIHELLGPKVLIRYLIGRYHRPTREERVFLFLDMVGSTRLTEELGDITFHAMLNDFYIDLTDPILQRRGEIHRYVGDEMVASWPVRDGLRNANCILVVGEIFGALEARRSYYEETYGVFPTFRAGLHLGPVVIGEMGAAKKEFVFVGDAVNATARIEQACRTFGKDVIASGELIDRLGSPPGVEVEDLGEFEPRGRSHKMRIFALSYAR</sequence>
<keyword evidence="4" id="KW-1185">Reference proteome</keyword>
<feature type="transmembrane region" description="Helical" evidence="1">
    <location>
        <begin position="34"/>
        <end position="52"/>
    </location>
</feature>
<dbReference type="GO" id="GO:0004016">
    <property type="term" value="F:adenylate cyclase activity"/>
    <property type="evidence" value="ECO:0007669"/>
    <property type="project" value="UniProtKB-ARBA"/>
</dbReference>
<proteinExistence type="predicted"/>
<organism evidence="3 4">
    <name type="scientific">Hwanghaeella grinnelliae</name>
    <dbReference type="NCBI Taxonomy" id="2500179"/>
    <lineage>
        <taxon>Bacteria</taxon>
        <taxon>Pseudomonadati</taxon>
        <taxon>Pseudomonadota</taxon>
        <taxon>Alphaproteobacteria</taxon>
        <taxon>Rhodospirillales</taxon>
        <taxon>Rhodospirillaceae</taxon>
        <taxon>Hwanghaeella</taxon>
    </lineage>
</organism>
<dbReference type="InterPro" id="IPR001054">
    <property type="entry name" value="A/G_cyclase"/>
</dbReference>
<dbReference type="AlphaFoldDB" id="A0A3S2Z7U7"/>
<feature type="domain" description="Guanylate cyclase" evidence="2">
    <location>
        <begin position="151"/>
        <end position="280"/>
    </location>
</feature>
<dbReference type="CDD" id="cd07302">
    <property type="entry name" value="CHD"/>
    <property type="match status" value="1"/>
</dbReference>
<evidence type="ECO:0000256" key="1">
    <source>
        <dbReference type="SAM" id="Phobius"/>
    </source>
</evidence>
<gene>
    <name evidence="3" type="ORF">EOI86_15960</name>
</gene>
<dbReference type="RefSeq" id="WP_127766145.1">
    <property type="nucleotide sequence ID" value="NZ_SADE01000002.1"/>
</dbReference>
<dbReference type="InterPro" id="IPR029787">
    <property type="entry name" value="Nucleotide_cyclase"/>
</dbReference>
<dbReference type="SUPFAM" id="SSF55073">
    <property type="entry name" value="Nucleotide cyclase"/>
    <property type="match status" value="1"/>
</dbReference>
<feature type="transmembrane region" description="Helical" evidence="1">
    <location>
        <begin position="59"/>
        <end position="89"/>
    </location>
</feature>
<evidence type="ECO:0000313" key="3">
    <source>
        <dbReference type="EMBL" id="RVU36669.1"/>
    </source>
</evidence>
<evidence type="ECO:0000313" key="4">
    <source>
        <dbReference type="Proteomes" id="UP000287447"/>
    </source>
</evidence>
<dbReference type="SMART" id="SM00044">
    <property type="entry name" value="CYCc"/>
    <property type="match status" value="1"/>
</dbReference>
<keyword evidence="1" id="KW-1133">Transmembrane helix</keyword>
<keyword evidence="1" id="KW-0812">Transmembrane</keyword>
<reference evidence="4" key="1">
    <citation type="submission" date="2019-01" db="EMBL/GenBank/DDBJ databases">
        <title>Gri0909 isolated from a small marine red alga.</title>
        <authorList>
            <person name="Kim J."/>
            <person name="Jeong S.E."/>
            <person name="Jeon C.O."/>
        </authorList>
    </citation>
    <scope>NUCLEOTIDE SEQUENCE [LARGE SCALE GENOMIC DNA]</scope>
    <source>
        <strain evidence="4">Gri0909</strain>
    </source>
</reference>
<dbReference type="EMBL" id="SADE01000002">
    <property type="protein sequence ID" value="RVU36669.1"/>
    <property type="molecule type" value="Genomic_DNA"/>
</dbReference>
<dbReference type="PANTHER" id="PTHR43081">
    <property type="entry name" value="ADENYLATE CYCLASE, TERMINAL-DIFFERENTIATION SPECIFIC-RELATED"/>
    <property type="match status" value="1"/>
</dbReference>
<evidence type="ECO:0000259" key="2">
    <source>
        <dbReference type="PROSITE" id="PS50125"/>
    </source>
</evidence>
<dbReference type="Proteomes" id="UP000287447">
    <property type="component" value="Unassembled WGS sequence"/>
</dbReference>
<dbReference type="OrthoDB" id="9768499at2"/>
<protein>
    <submittedName>
        <fullName evidence="3">Adenylate/guanylate cyclase domain-containing protein</fullName>
    </submittedName>
</protein>
<name>A0A3S2Z7U7_9PROT</name>